<name>A0A367G2D8_9FIRM</name>
<dbReference type="InterPro" id="IPR052196">
    <property type="entry name" value="Bact_Kbp"/>
</dbReference>
<dbReference type="CDD" id="cd00118">
    <property type="entry name" value="LysM"/>
    <property type="match status" value="1"/>
</dbReference>
<organism evidence="3 4">
    <name type="scientific">Blautia obeum</name>
    <dbReference type="NCBI Taxonomy" id="40520"/>
    <lineage>
        <taxon>Bacteria</taxon>
        <taxon>Bacillati</taxon>
        <taxon>Bacillota</taxon>
        <taxon>Clostridia</taxon>
        <taxon>Lachnospirales</taxon>
        <taxon>Lachnospiraceae</taxon>
        <taxon>Blautia</taxon>
    </lineage>
</organism>
<protein>
    <submittedName>
        <fullName evidence="3">Peptidoglycan-binding protein</fullName>
    </submittedName>
</protein>
<dbReference type="SMART" id="SM00257">
    <property type="entry name" value="LysM"/>
    <property type="match status" value="1"/>
</dbReference>
<dbReference type="Gene3D" id="3.10.350.10">
    <property type="entry name" value="LysM domain"/>
    <property type="match status" value="1"/>
</dbReference>
<dbReference type="AlphaFoldDB" id="A0A367G2D8"/>
<gene>
    <name evidence="3" type="ORF">C4886_05230</name>
</gene>
<dbReference type="InterPro" id="IPR036779">
    <property type="entry name" value="LysM_dom_sf"/>
</dbReference>
<proteinExistence type="predicted"/>
<feature type="domain" description="LysM" evidence="2">
    <location>
        <begin position="163"/>
        <end position="212"/>
    </location>
</feature>
<dbReference type="EMBL" id="PSQG01000006">
    <property type="protein sequence ID" value="RCH44857.1"/>
    <property type="molecule type" value="Genomic_DNA"/>
</dbReference>
<sequence length="215" mass="24338">MDIYLTPSGGSRIQFPMLPEAITMGADAKFMTYSIISLGDVKLPRGRGTKEISWSGMFPGAVRKKNRLVRKYTKPDTLIKSLEKYRDNGTKCTLLCTGTCINYSVYVSSFKGKYKGGSGDYFYDIKFIIARDIKIYTTNELKIKTPTRPSPKKKQPKTGKKTTTYTVKSGDCLWRIAQRLLGKGSRYTEIYNLNRDKIKNPNLIYPGQKLTIPAK</sequence>
<reference evidence="3 4" key="1">
    <citation type="submission" date="2018-02" db="EMBL/GenBank/DDBJ databases">
        <title>Complete genome sequencing of Faecalibacterium prausnitzii strains isolated from the human gut.</title>
        <authorList>
            <person name="Fitzgerald B.C."/>
            <person name="Shkoporov A.N."/>
            <person name="Ross P.R."/>
            <person name="Hill C."/>
        </authorList>
    </citation>
    <scope>NUCLEOTIDE SEQUENCE [LARGE SCALE GENOMIC DNA]</scope>
    <source>
        <strain evidence="3 4">APC942/31-1</strain>
    </source>
</reference>
<comment type="caution">
    <text evidence="3">The sequence shown here is derived from an EMBL/GenBank/DDBJ whole genome shotgun (WGS) entry which is preliminary data.</text>
</comment>
<dbReference type="Pfam" id="PF01476">
    <property type="entry name" value="LysM"/>
    <property type="match status" value="1"/>
</dbReference>
<evidence type="ECO:0000313" key="4">
    <source>
        <dbReference type="Proteomes" id="UP000253208"/>
    </source>
</evidence>
<dbReference type="PROSITE" id="PS51782">
    <property type="entry name" value="LYSM"/>
    <property type="match status" value="1"/>
</dbReference>
<accession>A0A367G2D8</accession>
<evidence type="ECO:0000256" key="1">
    <source>
        <dbReference type="SAM" id="MobiDB-lite"/>
    </source>
</evidence>
<dbReference type="PANTHER" id="PTHR34700">
    <property type="entry name" value="POTASSIUM BINDING PROTEIN KBP"/>
    <property type="match status" value="1"/>
</dbReference>
<evidence type="ECO:0000259" key="2">
    <source>
        <dbReference type="PROSITE" id="PS51782"/>
    </source>
</evidence>
<dbReference type="PANTHER" id="PTHR34700:SF4">
    <property type="entry name" value="PHAGE-LIKE ELEMENT PBSX PROTEIN XKDP"/>
    <property type="match status" value="1"/>
</dbReference>
<feature type="compositionally biased region" description="Basic residues" evidence="1">
    <location>
        <begin position="150"/>
        <end position="160"/>
    </location>
</feature>
<feature type="region of interest" description="Disordered" evidence="1">
    <location>
        <begin position="144"/>
        <end position="163"/>
    </location>
</feature>
<evidence type="ECO:0000313" key="3">
    <source>
        <dbReference type="EMBL" id="RCH44857.1"/>
    </source>
</evidence>
<dbReference type="RefSeq" id="WP_114001862.1">
    <property type="nucleotide sequence ID" value="NZ_PSQG01000006.1"/>
</dbReference>
<dbReference type="SUPFAM" id="SSF54106">
    <property type="entry name" value="LysM domain"/>
    <property type="match status" value="1"/>
</dbReference>
<dbReference type="Proteomes" id="UP000253208">
    <property type="component" value="Unassembled WGS sequence"/>
</dbReference>
<dbReference type="InterPro" id="IPR018392">
    <property type="entry name" value="LysM"/>
</dbReference>